<accession>A0A1I7J864</accession>
<feature type="active site" description="Proton donor" evidence="8 9">
    <location>
        <position position="105"/>
    </location>
</feature>
<dbReference type="Pfam" id="PF01220">
    <property type="entry name" value="DHquinase_II"/>
    <property type="match status" value="1"/>
</dbReference>
<keyword evidence="7 8" id="KW-0456">Lyase</keyword>
<reference evidence="12 13" key="1">
    <citation type="submission" date="2016-10" db="EMBL/GenBank/DDBJ databases">
        <authorList>
            <person name="de Groot N.N."/>
        </authorList>
    </citation>
    <scope>NUCLEOTIDE SEQUENCE [LARGE SCALE GENOMIC DNA]</scope>
    <source>
        <strain evidence="12 13">R-24608</strain>
    </source>
</reference>
<sequence>MKNVSVLNGPNLNLLGTREPAVYGAHTLADVEALCLQACARHGLVLQFRQSNHEGDLVDWLHEAGRLHAQGELAGVVLNAGAYTHTSVALLDAIKGTGVPLIELHISNVHAREAFRHHSYISAVARAVICGLGVAGYGLAIDAIAQW</sequence>
<dbReference type="GO" id="GO:0009073">
    <property type="term" value="P:aromatic amino acid family biosynthetic process"/>
    <property type="evidence" value="ECO:0007669"/>
    <property type="project" value="UniProtKB-KW"/>
</dbReference>
<dbReference type="AlphaFoldDB" id="A0A1I7J864"/>
<dbReference type="CDD" id="cd00466">
    <property type="entry name" value="DHQase_II"/>
    <property type="match status" value="1"/>
</dbReference>
<keyword evidence="8" id="KW-0057">Aromatic amino acid biosynthesis</keyword>
<evidence type="ECO:0000256" key="5">
    <source>
        <dbReference type="ARBA" id="ARBA00011193"/>
    </source>
</evidence>
<evidence type="ECO:0000256" key="10">
    <source>
        <dbReference type="PIRSR" id="PIRSR001399-2"/>
    </source>
</evidence>
<dbReference type="GO" id="GO:0009423">
    <property type="term" value="P:chorismate biosynthetic process"/>
    <property type="evidence" value="ECO:0007669"/>
    <property type="project" value="UniProtKB-UniRule"/>
</dbReference>
<dbReference type="PIRSF" id="PIRSF001399">
    <property type="entry name" value="DHquinase_II"/>
    <property type="match status" value="1"/>
</dbReference>
<dbReference type="PANTHER" id="PTHR21272:SF3">
    <property type="entry name" value="CATABOLIC 3-DEHYDROQUINASE"/>
    <property type="match status" value="1"/>
</dbReference>
<evidence type="ECO:0000256" key="9">
    <source>
        <dbReference type="PIRSR" id="PIRSR001399-1"/>
    </source>
</evidence>
<keyword evidence="13" id="KW-1185">Reference proteome</keyword>
<dbReference type="HAMAP" id="MF_00169">
    <property type="entry name" value="AroQ"/>
    <property type="match status" value="1"/>
</dbReference>
<feature type="binding site" evidence="8 10">
    <location>
        <position position="79"/>
    </location>
    <ligand>
        <name>substrate</name>
    </ligand>
</feature>
<keyword evidence="8" id="KW-0028">Amino-acid biosynthesis</keyword>
<evidence type="ECO:0000256" key="2">
    <source>
        <dbReference type="ARBA" id="ARBA00003924"/>
    </source>
</evidence>
<dbReference type="SUPFAM" id="SSF52304">
    <property type="entry name" value="Type II 3-dehydroquinate dehydratase"/>
    <property type="match status" value="1"/>
</dbReference>
<gene>
    <name evidence="8" type="primary">aroQ</name>
    <name evidence="12" type="ORF">SAMN04489707_102332</name>
</gene>
<dbReference type="PROSITE" id="PS01029">
    <property type="entry name" value="DEHYDROQUINASE_II"/>
    <property type="match status" value="1"/>
</dbReference>
<evidence type="ECO:0000256" key="6">
    <source>
        <dbReference type="ARBA" id="ARBA00012060"/>
    </source>
</evidence>
<dbReference type="EC" id="4.2.1.10" evidence="6 8"/>
<comment type="function">
    <text evidence="2 8">Catalyzes a trans-dehydration via an enolate intermediate.</text>
</comment>
<comment type="subunit">
    <text evidence="5 8">Homododecamer.</text>
</comment>
<dbReference type="Proteomes" id="UP000183656">
    <property type="component" value="Unassembled WGS sequence"/>
</dbReference>
<evidence type="ECO:0000256" key="1">
    <source>
        <dbReference type="ARBA" id="ARBA00001864"/>
    </source>
</evidence>
<evidence type="ECO:0000256" key="7">
    <source>
        <dbReference type="ARBA" id="ARBA00023239"/>
    </source>
</evidence>
<evidence type="ECO:0000313" key="12">
    <source>
        <dbReference type="EMBL" id="SFU81375.1"/>
    </source>
</evidence>
<feature type="binding site" evidence="8 10">
    <location>
        <position position="85"/>
    </location>
    <ligand>
        <name>substrate</name>
    </ligand>
</feature>
<dbReference type="InterPro" id="IPR001874">
    <property type="entry name" value="DHquinase_II"/>
</dbReference>
<dbReference type="STRING" id="343013.SAMN04489707_102332"/>
<dbReference type="PANTHER" id="PTHR21272">
    <property type="entry name" value="CATABOLIC 3-DEHYDROQUINASE"/>
    <property type="match status" value="1"/>
</dbReference>
<feature type="binding site" evidence="8 10">
    <location>
        <position position="92"/>
    </location>
    <ligand>
        <name>substrate</name>
    </ligand>
</feature>
<organism evidence="12 13">
    <name type="scientific">Paenacidovorax caeni</name>
    <dbReference type="NCBI Taxonomy" id="343013"/>
    <lineage>
        <taxon>Bacteria</taxon>
        <taxon>Pseudomonadati</taxon>
        <taxon>Pseudomonadota</taxon>
        <taxon>Betaproteobacteria</taxon>
        <taxon>Burkholderiales</taxon>
        <taxon>Comamonadaceae</taxon>
        <taxon>Paenacidovorax</taxon>
    </lineage>
</organism>
<proteinExistence type="inferred from homology"/>
<evidence type="ECO:0000256" key="4">
    <source>
        <dbReference type="ARBA" id="ARBA00011037"/>
    </source>
</evidence>
<feature type="binding site" evidence="8 10">
    <location>
        <begin position="106"/>
        <end position="107"/>
    </location>
    <ligand>
        <name>substrate</name>
    </ligand>
</feature>
<dbReference type="EMBL" id="FPBX01000023">
    <property type="protein sequence ID" value="SFU81375.1"/>
    <property type="molecule type" value="Genomic_DNA"/>
</dbReference>
<dbReference type="UniPathway" id="UPA00053">
    <property type="reaction ID" value="UER00086"/>
</dbReference>
<comment type="pathway">
    <text evidence="3 8">Metabolic intermediate biosynthesis; chorismate biosynthesis; chorismate from D-erythrose 4-phosphate and phosphoenolpyruvate: step 3/7.</text>
</comment>
<comment type="catalytic activity">
    <reaction evidence="1 8">
        <text>3-dehydroquinate = 3-dehydroshikimate + H2O</text>
        <dbReference type="Rhea" id="RHEA:21096"/>
        <dbReference type="ChEBI" id="CHEBI:15377"/>
        <dbReference type="ChEBI" id="CHEBI:16630"/>
        <dbReference type="ChEBI" id="CHEBI:32364"/>
        <dbReference type="EC" id="4.2.1.10"/>
    </reaction>
</comment>
<evidence type="ECO:0000256" key="8">
    <source>
        <dbReference type="HAMAP-Rule" id="MF_00169"/>
    </source>
</evidence>
<dbReference type="GO" id="GO:0008652">
    <property type="term" value="P:amino acid biosynthetic process"/>
    <property type="evidence" value="ECO:0007669"/>
    <property type="project" value="UniProtKB-KW"/>
</dbReference>
<dbReference type="GO" id="GO:0003855">
    <property type="term" value="F:3-dehydroquinate dehydratase activity"/>
    <property type="evidence" value="ECO:0007669"/>
    <property type="project" value="UniProtKB-UniRule"/>
</dbReference>
<evidence type="ECO:0000256" key="11">
    <source>
        <dbReference type="PIRSR" id="PIRSR001399-3"/>
    </source>
</evidence>
<feature type="active site" description="Proton acceptor" evidence="8 9">
    <location>
        <position position="23"/>
    </location>
</feature>
<name>A0A1I7J864_9BURK</name>
<dbReference type="Gene3D" id="3.40.50.9100">
    <property type="entry name" value="Dehydroquinase, class II"/>
    <property type="match status" value="1"/>
</dbReference>
<dbReference type="InterPro" id="IPR036441">
    <property type="entry name" value="DHquinase_II_sf"/>
</dbReference>
<feature type="binding site" evidence="8 10">
    <location>
        <position position="116"/>
    </location>
    <ligand>
        <name>substrate</name>
    </ligand>
</feature>
<protein>
    <recommendedName>
        <fullName evidence="6 8">3-dehydroquinate dehydratase</fullName>
        <shortName evidence="8">3-dehydroquinase</shortName>
        <ecNumber evidence="6 8">4.2.1.10</ecNumber>
    </recommendedName>
    <alternativeName>
        <fullName evidence="8">Type II DHQase</fullName>
    </alternativeName>
</protein>
<dbReference type="NCBIfam" id="NF003807">
    <property type="entry name" value="PRK05395.1-4"/>
    <property type="match status" value="1"/>
</dbReference>
<feature type="site" description="Transition state stabilizer" evidence="8 11">
    <location>
        <position position="18"/>
    </location>
</feature>
<dbReference type="OrthoDB" id="9790793at2"/>
<evidence type="ECO:0000256" key="3">
    <source>
        <dbReference type="ARBA" id="ARBA00004902"/>
    </source>
</evidence>
<dbReference type="NCBIfam" id="NF003806">
    <property type="entry name" value="PRK05395.1-3"/>
    <property type="match status" value="1"/>
</dbReference>
<evidence type="ECO:0000313" key="13">
    <source>
        <dbReference type="Proteomes" id="UP000183656"/>
    </source>
</evidence>
<dbReference type="NCBIfam" id="NF003805">
    <property type="entry name" value="PRK05395.1-2"/>
    <property type="match status" value="1"/>
</dbReference>
<dbReference type="NCBIfam" id="TIGR01088">
    <property type="entry name" value="aroQ"/>
    <property type="match status" value="1"/>
</dbReference>
<comment type="similarity">
    <text evidence="4 8">Belongs to the type-II 3-dehydroquinase family.</text>
</comment>
<dbReference type="InterPro" id="IPR018509">
    <property type="entry name" value="DHquinase_II_CS"/>
</dbReference>
<dbReference type="GO" id="GO:0019631">
    <property type="term" value="P:quinate catabolic process"/>
    <property type="evidence" value="ECO:0007669"/>
    <property type="project" value="TreeGrafter"/>
</dbReference>